<keyword evidence="2" id="KW-1185">Reference proteome</keyword>
<organism evidence="1 2">
    <name type="scientific">Cajanus cajan</name>
    <name type="common">Pigeon pea</name>
    <name type="synonym">Cajanus indicus</name>
    <dbReference type="NCBI Taxonomy" id="3821"/>
    <lineage>
        <taxon>Eukaryota</taxon>
        <taxon>Viridiplantae</taxon>
        <taxon>Streptophyta</taxon>
        <taxon>Embryophyta</taxon>
        <taxon>Tracheophyta</taxon>
        <taxon>Spermatophyta</taxon>
        <taxon>Magnoliopsida</taxon>
        <taxon>eudicotyledons</taxon>
        <taxon>Gunneridae</taxon>
        <taxon>Pentapetalae</taxon>
        <taxon>rosids</taxon>
        <taxon>fabids</taxon>
        <taxon>Fabales</taxon>
        <taxon>Fabaceae</taxon>
        <taxon>Papilionoideae</taxon>
        <taxon>50 kb inversion clade</taxon>
        <taxon>NPAAA clade</taxon>
        <taxon>indigoferoid/millettioid clade</taxon>
        <taxon>Phaseoleae</taxon>
        <taxon>Cajanus</taxon>
    </lineage>
</organism>
<accession>A0A151QWQ8</accession>
<evidence type="ECO:0000313" key="2">
    <source>
        <dbReference type="Proteomes" id="UP000075243"/>
    </source>
</evidence>
<dbReference type="Proteomes" id="UP000075243">
    <property type="component" value="Unassembled WGS sequence"/>
</dbReference>
<dbReference type="OMA" id="VRIFYLN"/>
<dbReference type="EMBL" id="KQ484524">
    <property type="protein sequence ID" value="KYP34750.1"/>
    <property type="molecule type" value="Genomic_DNA"/>
</dbReference>
<gene>
    <name evidence="1" type="ORF">KK1_044245</name>
</gene>
<proteinExistence type="predicted"/>
<protein>
    <submittedName>
        <fullName evidence="1">Uncharacterized protein</fullName>
    </submittedName>
</protein>
<dbReference type="AlphaFoldDB" id="A0A151QWQ8"/>
<dbReference type="Gramene" id="C.cajan_43263.t">
    <property type="protein sequence ID" value="C.cajan_43263.t.cds1"/>
    <property type="gene ID" value="C.cajan_43263"/>
</dbReference>
<evidence type="ECO:0000313" key="1">
    <source>
        <dbReference type="EMBL" id="KYP34750.1"/>
    </source>
</evidence>
<sequence length="166" mass="18726">MEGFDFQNLLSTQGLDKFINLSGLYYPDLVRVFYCNLRKNNECVLVSEVNGVTITMTKEVYDKVGGLKRTGIIPNYANMKAKGVEIDKDAFFESMLRDVSAWEADKAAKKRNNKKVTYNVGGLFTDDRLLHYCIVWVLAARGSNHAQISEDDMILMVALKNGVKVD</sequence>
<name>A0A151QWQ8_CAJCA</name>
<reference evidence="1" key="1">
    <citation type="journal article" date="2012" name="Nat. Biotechnol.">
        <title>Draft genome sequence of pigeonpea (Cajanus cajan), an orphan legume crop of resource-poor farmers.</title>
        <authorList>
            <person name="Varshney R.K."/>
            <person name="Chen W."/>
            <person name="Li Y."/>
            <person name="Bharti A.K."/>
            <person name="Saxena R.K."/>
            <person name="Schlueter J.A."/>
            <person name="Donoghue M.T."/>
            <person name="Azam S."/>
            <person name="Fan G."/>
            <person name="Whaley A.M."/>
            <person name="Farmer A.D."/>
            <person name="Sheridan J."/>
            <person name="Iwata A."/>
            <person name="Tuteja R."/>
            <person name="Penmetsa R.V."/>
            <person name="Wu W."/>
            <person name="Upadhyaya H.D."/>
            <person name="Yang S.P."/>
            <person name="Shah T."/>
            <person name="Saxena K.B."/>
            <person name="Michael T."/>
            <person name="McCombie W.R."/>
            <person name="Yang B."/>
            <person name="Zhang G."/>
            <person name="Yang H."/>
            <person name="Wang J."/>
            <person name="Spillane C."/>
            <person name="Cook D.R."/>
            <person name="May G.D."/>
            <person name="Xu X."/>
            <person name="Jackson S.A."/>
        </authorList>
    </citation>
    <scope>NUCLEOTIDE SEQUENCE [LARGE SCALE GENOMIC DNA]</scope>
</reference>